<protein>
    <submittedName>
        <fullName evidence="3">Uncharacterized protein</fullName>
    </submittedName>
</protein>
<accession>A0A0B7N7C9</accession>
<dbReference type="PANTHER" id="PTHR46430">
    <property type="entry name" value="PROTEIN SKT5-RELATED"/>
    <property type="match status" value="1"/>
</dbReference>
<sequence length="731" mass="80968">MYKSTPAISNAVPAASQSLSLPATPHLSHTSKRQKPDMTDYDSDSSDEGGRRATLPQQGLSLRITNPDLDNDDCTTISNLTVAANDNPTAGRATNKSHWVQHQAVDLKNKVPALPVHRIEANLKVAATFSNPNEPHRESKTLAAATGATGANTAVATAAVNMREIPKNDNSRSERMVPSHQDKQQESKAPYSTSLIDTYSETTLHMPPKTSTQLATEYATNNTSKYAKVSYHLTNDPNAIKLYREMAEKTNDPTVQLMFAKYLLETANAFYPNTIKNAKAVVGSMWGVGSTTKKVQRPEPFLVVPSSAAEEEGSTPSPSNNSVTSSSRNRPFSLDATNSLRSSYMDRPSTIATTLLIKQQPTQQQQKPDDAAMNQARIQKRKALEDEGVNMIKKLVKQNVAEACYMQAHWMDNEMYGFKQNKAKSIQLHHIAAKEHIPESVFALAEYLEEEGKVEPEVIVKYYRSAAEKGYVNAIYARQLQVRQSLEKGLKLMYDACKLCTEEFNEPLFTFGLMLTNDEQGQVDVPSALSEAYGGKAAGILYYERAASLNNEKAQSKLGSIYEHGLYGESMNFARAFFHYEAGALNGNPKAMLGLCRLNNRGNHGPGDNNEAFRLENDVSGWLAATPVNEDLSFQWCEKAAKTGLVDALALLGWFYERGFGSPRDFSRAEKYYRLAAEQGDSGARSRLLETNNSITKQQHEVINKCITPIPQPRTKKHPDFSKRKNNCHCM</sequence>
<feature type="compositionally biased region" description="Low complexity" evidence="2">
    <location>
        <begin position="314"/>
        <end position="331"/>
    </location>
</feature>
<evidence type="ECO:0000313" key="3">
    <source>
        <dbReference type="EMBL" id="CEP11335.1"/>
    </source>
</evidence>
<dbReference type="Proteomes" id="UP000054107">
    <property type="component" value="Unassembled WGS sequence"/>
</dbReference>
<dbReference type="SMART" id="SM00671">
    <property type="entry name" value="SEL1"/>
    <property type="match status" value="4"/>
</dbReference>
<name>A0A0B7N7C9_9FUNG</name>
<feature type="compositionally biased region" description="Basic and acidic residues" evidence="2">
    <location>
        <begin position="164"/>
        <end position="186"/>
    </location>
</feature>
<evidence type="ECO:0000313" key="4">
    <source>
        <dbReference type="Proteomes" id="UP000054107"/>
    </source>
</evidence>
<gene>
    <name evidence="3" type="primary">PARPA_05160.1 scaffold 16505</name>
</gene>
<dbReference type="InterPro" id="IPR006597">
    <property type="entry name" value="Sel1-like"/>
</dbReference>
<keyword evidence="4" id="KW-1185">Reference proteome</keyword>
<dbReference type="InterPro" id="IPR011990">
    <property type="entry name" value="TPR-like_helical_dom_sf"/>
</dbReference>
<dbReference type="EMBL" id="LN726018">
    <property type="protein sequence ID" value="CEP11335.1"/>
    <property type="molecule type" value="Genomic_DNA"/>
</dbReference>
<keyword evidence="1" id="KW-0677">Repeat</keyword>
<proteinExistence type="predicted"/>
<evidence type="ECO:0000256" key="1">
    <source>
        <dbReference type="ARBA" id="ARBA00022737"/>
    </source>
</evidence>
<feature type="region of interest" description="Disordered" evidence="2">
    <location>
        <begin position="306"/>
        <end position="339"/>
    </location>
</feature>
<dbReference type="OrthoDB" id="272077at2759"/>
<feature type="region of interest" description="Disordered" evidence="2">
    <location>
        <begin position="1"/>
        <end position="59"/>
    </location>
</feature>
<organism evidence="3 4">
    <name type="scientific">Parasitella parasitica</name>
    <dbReference type="NCBI Taxonomy" id="35722"/>
    <lineage>
        <taxon>Eukaryota</taxon>
        <taxon>Fungi</taxon>
        <taxon>Fungi incertae sedis</taxon>
        <taxon>Mucoromycota</taxon>
        <taxon>Mucoromycotina</taxon>
        <taxon>Mucoromycetes</taxon>
        <taxon>Mucorales</taxon>
        <taxon>Mucorineae</taxon>
        <taxon>Mucoraceae</taxon>
        <taxon>Parasitella</taxon>
    </lineage>
</organism>
<feature type="region of interest" description="Disordered" evidence="2">
    <location>
        <begin position="164"/>
        <end position="190"/>
    </location>
</feature>
<dbReference type="Pfam" id="PF08238">
    <property type="entry name" value="Sel1"/>
    <property type="match status" value="6"/>
</dbReference>
<dbReference type="SUPFAM" id="SSF81901">
    <property type="entry name" value="HCP-like"/>
    <property type="match status" value="2"/>
</dbReference>
<dbReference type="Gene3D" id="1.25.40.10">
    <property type="entry name" value="Tetratricopeptide repeat domain"/>
    <property type="match status" value="2"/>
</dbReference>
<evidence type="ECO:0000256" key="2">
    <source>
        <dbReference type="SAM" id="MobiDB-lite"/>
    </source>
</evidence>
<dbReference type="PANTHER" id="PTHR46430:SF2">
    <property type="entry name" value="CHITIN SYNTHASE REGULATORY FACTOR 4"/>
    <property type="match status" value="1"/>
</dbReference>
<reference evidence="3 4" key="1">
    <citation type="submission" date="2014-09" db="EMBL/GenBank/DDBJ databases">
        <authorList>
            <person name="Ellenberger Sabrina"/>
        </authorList>
    </citation>
    <scope>NUCLEOTIDE SEQUENCE [LARGE SCALE GENOMIC DNA]</scope>
    <source>
        <strain evidence="3 4">CBS 412.66</strain>
    </source>
</reference>
<dbReference type="AlphaFoldDB" id="A0A0B7N7C9"/>
<dbReference type="InterPro" id="IPR051726">
    <property type="entry name" value="Chitin_Synth_Reg"/>
</dbReference>
<dbReference type="STRING" id="35722.A0A0B7N7C9"/>